<sequence>MSLPGSRRPWLPVSFAVVTLLLLGGCASVPTAAWRVAPIEYDNGVDGREDRIDVTYPMANITSDTAGGLWTESAGSWLHLDENGNTLRRFNADMFMTVHGISAVSPTMLAVSRTDREDVTGSSSGLFLFDTDAGTWDAVDVDSRTTGDVAVDGTGRIVFVDFVGATAPDARGSDGVTTPTPFAIRTVDTGGSQTTIVDVTEGLSATDVAVDIDSAGTTYVSTDRETYSIRTDGTRALLGRHSTRRPVLAVSASGDVLASSSGSANTDVQWAMTRGSFAARAVMTDYGNCTKTGEVGLVLREGRKATPLPFTCGVAGAAWIDESTFVVSIGSEGGAILSTVTPPQDKEDRPDVR</sequence>
<keyword evidence="2" id="KW-1185">Reference proteome</keyword>
<evidence type="ECO:0000313" key="2">
    <source>
        <dbReference type="Proteomes" id="UP000282460"/>
    </source>
</evidence>
<dbReference type="PROSITE" id="PS51257">
    <property type="entry name" value="PROKAR_LIPOPROTEIN"/>
    <property type="match status" value="1"/>
</dbReference>
<accession>A0A3L7ISW9</accession>
<reference evidence="1 2" key="1">
    <citation type="submission" date="2018-10" db="EMBL/GenBank/DDBJ databases">
        <authorList>
            <person name="Li J."/>
        </authorList>
    </citation>
    <scope>NUCLEOTIDE SEQUENCE [LARGE SCALE GENOMIC DNA]</scope>
    <source>
        <strain evidence="1 2">ZD1-4</strain>
    </source>
</reference>
<dbReference type="OrthoDB" id="5046581at2"/>
<dbReference type="EMBL" id="RCWJ01000004">
    <property type="protein sequence ID" value="RLQ81263.1"/>
    <property type="molecule type" value="Genomic_DNA"/>
</dbReference>
<proteinExistence type="predicted"/>
<dbReference type="AlphaFoldDB" id="A0A3L7ISW9"/>
<organism evidence="1 2">
    <name type="scientific">Mycetocola zhadangensis</name>
    <dbReference type="NCBI Taxonomy" id="1164595"/>
    <lineage>
        <taxon>Bacteria</taxon>
        <taxon>Bacillati</taxon>
        <taxon>Actinomycetota</taxon>
        <taxon>Actinomycetes</taxon>
        <taxon>Micrococcales</taxon>
        <taxon>Microbacteriaceae</taxon>
        <taxon>Mycetocola</taxon>
    </lineage>
</organism>
<name>A0A3L7ISW9_9MICO</name>
<evidence type="ECO:0000313" key="1">
    <source>
        <dbReference type="EMBL" id="RLQ81263.1"/>
    </source>
</evidence>
<dbReference type="RefSeq" id="WP_147441008.1">
    <property type="nucleotide sequence ID" value="NZ_BMEK01000003.1"/>
</dbReference>
<gene>
    <name evidence="1" type="ORF">D9V28_12870</name>
</gene>
<dbReference type="Proteomes" id="UP000282460">
    <property type="component" value="Unassembled WGS sequence"/>
</dbReference>
<comment type="caution">
    <text evidence="1">The sequence shown here is derived from an EMBL/GenBank/DDBJ whole genome shotgun (WGS) entry which is preliminary data.</text>
</comment>
<protein>
    <submittedName>
        <fullName evidence="1">Uncharacterized protein</fullName>
    </submittedName>
</protein>